<dbReference type="Pfam" id="PF01244">
    <property type="entry name" value="Peptidase_M19"/>
    <property type="match status" value="1"/>
</dbReference>
<dbReference type="EMBL" id="VWPK01000009">
    <property type="protein sequence ID" value="KAA5612927.1"/>
    <property type="molecule type" value="Genomic_DNA"/>
</dbReference>
<dbReference type="AlphaFoldDB" id="A0A5M6IYN4"/>
<evidence type="ECO:0000313" key="1">
    <source>
        <dbReference type="EMBL" id="KAA5612927.1"/>
    </source>
</evidence>
<dbReference type="InterPro" id="IPR032466">
    <property type="entry name" value="Metal_Hydrolase"/>
</dbReference>
<organism evidence="1 2">
    <name type="scientific">Rhodovastum atsumiense</name>
    <dbReference type="NCBI Taxonomy" id="504468"/>
    <lineage>
        <taxon>Bacteria</taxon>
        <taxon>Pseudomonadati</taxon>
        <taxon>Pseudomonadota</taxon>
        <taxon>Alphaproteobacteria</taxon>
        <taxon>Acetobacterales</taxon>
        <taxon>Acetobacteraceae</taxon>
        <taxon>Rhodovastum</taxon>
    </lineage>
</organism>
<accession>A0A5M6IYN4</accession>
<comment type="caution">
    <text evidence="1">The sequence shown here is derived from an EMBL/GenBank/DDBJ whole genome shotgun (WGS) entry which is preliminary data.</text>
</comment>
<reference evidence="1 2" key="1">
    <citation type="submission" date="2019-09" db="EMBL/GenBank/DDBJ databases">
        <title>Genome sequence of Rhodovastum atsumiense, a diverse member of the Acetobacteraceae family of non-sulfur purple photosynthetic bacteria.</title>
        <authorList>
            <person name="Meyer T."/>
            <person name="Kyndt J."/>
        </authorList>
    </citation>
    <scope>NUCLEOTIDE SEQUENCE [LARGE SCALE GENOMIC DNA]</scope>
    <source>
        <strain evidence="1 2">DSM 21279</strain>
    </source>
</reference>
<dbReference type="OrthoDB" id="9804920at2"/>
<gene>
    <name evidence="1" type="ORF">F1189_07785</name>
</gene>
<proteinExistence type="predicted"/>
<dbReference type="CDD" id="cd01301">
    <property type="entry name" value="rDP_like"/>
    <property type="match status" value="1"/>
</dbReference>
<protein>
    <submittedName>
        <fullName evidence="1">Membrane dipeptidase</fullName>
    </submittedName>
</protein>
<keyword evidence="2" id="KW-1185">Reference proteome</keyword>
<evidence type="ECO:0000313" key="2">
    <source>
        <dbReference type="Proteomes" id="UP000325255"/>
    </source>
</evidence>
<dbReference type="InterPro" id="IPR008257">
    <property type="entry name" value="Pept_M19"/>
</dbReference>
<dbReference type="PANTHER" id="PTHR10443">
    <property type="entry name" value="MICROSOMAL DIPEPTIDASE"/>
    <property type="match status" value="1"/>
</dbReference>
<dbReference type="PROSITE" id="PS51365">
    <property type="entry name" value="RENAL_DIPEPTIDASE_2"/>
    <property type="match status" value="1"/>
</dbReference>
<dbReference type="RefSeq" id="WP_150040155.1">
    <property type="nucleotide sequence ID" value="NZ_OW485601.1"/>
</dbReference>
<dbReference type="SUPFAM" id="SSF51556">
    <property type="entry name" value="Metallo-dependent hydrolases"/>
    <property type="match status" value="1"/>
</dbReference>
<name>A0A5M6IYN4_9PROT</name>
<dbReference type="Proteomes" id="UP000325255">
    <property type="component" value="Unassembled WGS sequence"/>
</dbReference>
<dbReference type="GO" id="GO:0006508">
    <property type="term" value="P:proteolysis"/>
    <property type="evidence" value="ECO:0007669"/>
    <property type="project" value="InterPro"/>
</dbReference>
<sequence>MTDPVALHRSLLTLDSHIDIPWPEGPAFREETSRRVDLPKMRRGHMAAGCFAAYVPQGPRNEDGNAAAFARANGMLQAIAAMGDDTTRLCTTADAIEQAHRDGLTAIIPAVENGHACGGDPTRLRGFRALGARYLTLTHNGHNAFADSAIPRSEFGDAAEEHGGLSPLGREAIAELNRLGMLVDVAHVSRAAMLQAAEASRTPVLSTHSCIRALCDHPRNLDDAQLDALRDVGGVVQVTAVAHFLRPGRKAEDVTLADYADHIDYAVRRIGIEHVGISSDFDGGGGFVGWHDAAECPNLTAELLSRGYGARELALLWGGNFLRLLRIAEQRAA</sequence>
<dbReference type="Gene3D" id="3.20.20.140">
    <property type="entry name" value="Metal-dependent hydrolases"/>
    <property type="match status" value="1"/>
</dbReference>
<dbReference type="PANTHER" id="PTHR10443:SF12">
    <property type="entry name" value="DIPEPTIDASE"/>
    <property type="match status" value="1"/>
</dbReference>
<dbReference type="GO" id="GO:0070573">
    <property type="term" value="F:metallodipeptidase activity"/>
    <property type="evidence" value="ECO:0007669"/>
    <property type="project" value="InterPro"/>
</dbReference>